<dbReference type="SUPFAM" id="SSF52172">
    <property type="entry name" value="CheY-like"/>
    <property type="match status" value="1"/>
</dbReference>
<dbReference type="InterPro" id="IPR020449">
    <property type="entry name" value="Tscrpt_reg_AraC-type_HTH"/>
</dbReference>
<feature type="modified residue" description="4-aspartylphosphate" evidence="4">
    <location>
        <position position="57"/>
    </location>
</feature>
<evidence type="ECO:0000313" key="8">
    <source>
        <dbReference type="Proteomes" id="UP001589609"/>
    </source>
</evidence>
<dbReference type="Pfam" id="PF12833">
    <property type="entry name" value="HTH_18"/>
    <property type="match status" value="1"/>
</dbReference>
<dbReference type="PANTHER" id="PTHR43280:SF28">
    <property type="entry name" value="HTH-TYPE TRANSCRIPTIONAL ACTIVATOR RHAS"/>
    <property type="match status" value="1"/>
</dbReference>
<accession>A0ABV5WDA9</accession>
<dbReference type="InterPro" id="IPR001789">
    <property type="entry name" value="Sig_transdc_resp-reg_receiver"/>
</dbReference>
<sequence length="262" mass="29781">METKTILIVDDEQITRQGLKKTLERWSQGKYEVLSAADGDEALEVFQKTKVHLLITDVNMPEMTGLALLKAVKEKGNKPVVIIVSGYPNFEYAQEAIRLGVINYLLKPVSKQKLIEAVEQALETEASIERADYIEKVADPKLLNIESSQTSKSPIREALQYVNNNLSRQISLKDVAGTVHLNPSYFSVLFKEQTRLTFSEYLTRKRLQTAKKLLLTTNLPIEEVAQETGYQTAKYFIKLFKEYEGITPSKYRKMAELEDSAI</sequence>
<dbReference type="InterPro" id="IPR018062">
    <property type="entry name" value="HTH_AraC-typ_CS"/>
</dbReference>
<dbReference type="Gene3D" id="1.10.10.60">
    <property type="entry name" value="Homeodomain-like"/>
    <property type="match status" value="2"/>
</dbReference>
<evidence type="ECO:0000256" key="3">
    <source>
        <dbReference type="ARBA" id="ARBA00023163"/>
    </source>
</evidence>
<dbReference type="CDD" id="cd17536">
    <property type="entry name" value="REC_YesN-like"/>
    <property type="match status" value="1"/>
</dbReference>
<comment type="caution">
    <text evidence="7">The sequence shown here is derived from an EMBL/GenBank/DDBJ whole genome shotgun (WGS) entry which is preliminary data.</text>
</comment>
<feature type="domain" description="Response regulatory" evidence="6">
    <location>
        <begin position="5"/>
        <end position="122"/>
    </location>
</feature>
<keyword evidence="1" id="KW-0805">Transcription regulation</keyword>
<gene>
    <name evidence="7" type="ORF">ACFFMS_07480</name>
</gene>
<dbReference type="PROSITE" id="PS01124">
    <property type="entry name" value="HTH_ARAC_FAMILY_2"/>
    <property type="match status" value="1"/>
</dbReference>
<dbReference type="SMART" id="SM00448">
    <property type="entry name" value="REC"/>
    <property type="match status" value="1"/>
</dbReference>
<evidence type="ECO:0000259" key="6">
    <source>
        <dbReference type="PROSITE" id="PS50110"/>
    </source>
</evidence>
<dbReference type="PROSITE" id="PS00041">
    <property type="entry name" value="HTH_ARAC_FAMILY_1"/>
    <property type="match status" value="1"/>
</dbReference>
<dbReference type="EMBL" id="JBHMAF010000028">
    <property type="protein sequence ID" value="MFB9758362.1"/>
    <property type="molecule type" value="Genomic_DNA"/>
</dbReference>
<feature type="domain" description="HTH araC/xylS-type" evidence="5">
    <location>
        <begin position="156"/>
        <end position="254"/>
    </location>
</feature>
<evidence type="ECO:0000256" key="2">
    <source>
        <dbReference type="ARBA" id="ARBA00023125"/>
    </source>
</evidence>
<dbReference type="InterPro" id="IPR018060">
    <property type="entry name" value="HTH_AraC"/>
</dbReference>
<dbReference type="InterPro" id="IPR009057">
    <property type="entry name" value="Homeodomain-like_sf"/>
</dbReference>
<dbReference type="PANTHER" id="PTHR43280">
    <property type="entry name" value="ARAC-FAMILY TRANSCRIPTIONAL REGULATOR"/>
    <property type="match status" value="1"/>
</dbReference>
<evidence type="ECO:0000313" key="7">
    <source>
        <dbReference type="EMBL" id="MFB9758362.1"/>
    </source>
</evidence>
<dbReference type="Pfam" id="PF00072">
    <property type="entry name" value="Response_reg"/>
    <property type="match status" value="1"/>
</dbReference>
<keyword evidence="8" id="KW-1185">Reference proteome</keyword>
<reference evidence="7 8" key="1">
    <citation type="submission" date="2024-09" db="EMBL/GenBank/DDBJ databases">
        <authorList>
            <person name="Sun Q."/>
            <person name="Mori K."/>
        </authorList>
    </citation>
    <scope>NUCLEOTIDE SEQUENCE [LARGE SCALE GENOMIC DNA]</scope>
    <source>
        <strain evidence="7 8">JCM 11201</strain>
    </source>
</reference>
<name>A0ABV5WDA9_9BACI</name>
<dbReference type="RefSeq" id="WP_379948637.1">
    <property type="nucleotide sequence ID" value="NZ_JBHMAF010000028.1"/>
</dbReference>
<evidence type="ECO:0000256" key="4">
    <source>
        <dbReference type="PROSITE-ProRule" id="PRU00169"/>
    </source>
</evidence>
<keyword evidence="3" id="KW-0804">Transcription</keyword>
<keyword evidence="4" id="KW-0597">Phosphoprotein</keyword>
<dbReference type="SUPFAM" id="SSF46689">
    <property type="entry name" value="Homeodomain-like"/>
    <property type="match status" value="2"/>
</dbReference>
<organism evidence="7 8">
    <name type="scientific">Ectobacillus funiculus</name>
    <dbReference type="NCBI Taxonomy" id="137993"/>
    <lineage>
        <taxon>Bacteria</taxon>
        <taxon>Bacillati</taxon>
        <taxon>Bacillota</taxon>
        <taxon>Bacilli</taxon>
        <taxon>Bacillales</taxon>
        <taxon>Bacillaceae</taxon>
        <taxon>Ectobacillus</taxon>
    </lineage>
</organism>
<protein>
    <submittedName>
        <fullName evidence="7">Response regulator</fullName>
    </submittedName>
</protein>
<dbReference type="PROSITE" id="PS50110">
    <property type="entry name" value="RESPONSE_REGULATORY"/>
    <property type="match status" value="1"/>
</dbReference>
<evidence type="ECO:0000256" key="1">
    <source>
        <dbReference type="ARBA" id="ARBA00023015"/>
    </source>
</evidence>
<dbReference type="PRINTS" id="PR00032">
    <property type="entry name" value="HTHARAC"/>
</dbReference>
<dbReference type="InterPro" id="IPR011006">
    <property type="entry name" value="CheY-like_superfamily"/>
</dbReference>
<proteinExistence type="predicted"/>
<dbReference type="SMART" id="SM00342">
    <property type="entry name" value="HTH_ARAC"/>
    <property type="match status" value="1"/>
</dbReference>
<dbReference type="Proteomes" id="UP001589609">
    <property type="component" value="Unassembled WGS sequence"/>
</dbReference>
<evidence type="ECO:0000259" key="5">
    <source>
        <dbReference type="PROSITE" id="PS01124"/>
    </source>
</evidence>
<keyword evidence="2" id="KW-0238">DNA-binding</keyword>
<dbReference type="Gene3D" id="3.40.50.2300">
    <property type="match status" value="1"/>
</dbReference>